<reference evidence="2" key="1">
    <citation type="submission" date="2023-05" db="EMBL/GenBank/DDBJ databases">
        <authorList>
            <person name="Huff M."/>
        </authorList>
    </citation>
    <scope>NUCLEOTIDE SEQUENCE</scope>
</reference>
<name>A0AAD1ZA37_9LAMI</name>
<dbReference type="InterPro" id="IPR056633">
    <property type="entry name" value="DUF7731"/>
</dbReference>
<evidence type="ECO:0000259" key="1">
    <source>
        <dbReference type="Pfam" id="PF24865"/>
    </source>
</evidence>
<dbReference type="Proteomes" id="UP000834106">
    <property type="component" value="Chromosome 8"/>
</dbReference>
<proteinExistence type="predicted"/>
<keyword evidence="3" id="KW-1185">Reference proteome</keyword>
<dbReference type="Pfam" id="PF24865">
    <property type="entry name" value="DUF7731"/>
    <property type="match status" value="1"/>
</dbReference>
<feature type="domain" description="DUF7731" evidence="1">
    <location>
        <begin position="102"/>
        <end position="202"/>
    </location>
</feature>
<dbReference type="PANTHER" id="PTHR34366">
    <property type="entry name" value="OS07G0289901 PROTEIN-RELATED"/>
    <property type="match status" value="1"/>
</dbReference>
<dbReference type="AlphaFoldDB" id="A0AAD1ZA37"/>
<sequence>MVKKRAVGNSAQGSRCKSSLEGLMQTLEQTVVQMQYLTSKRWFLATVLVYIFVSSLKLGKAYEDHPHLGAAGVIAKEFLPRAEDEGETDQYFPQAGIINTNPANIVDKALECFHDNYIYSSCDETYRLSQIGELNVPPEYTDQYCKGPCLTETHHVLDCLDGITKHTIFYNKATLSVVRETIKTGCSYGPKRGDFSVAEHLQAEENSARTLSKSVIYGLLLMFMTWGAFF</sequence>
<organism evidence="2 3">
    <name type="scientific">Fraxinus pennsylvanica</name>
    <dbReference type="NCBI Taxonomy" id="56036"/>
    <lineage>
        <taxon>Eukaryota</taxon>
        <taxon>Viridiplantae</taxon>
        <taxon>Streptophyta</taxon>
        <taxon>Embryophyta</taxon>
        <taxon>Tracheophyta</taxon>
        <taxon>Spermatophyta</taxon>
        <taxon>Magnoliopsida</taxon>
        <taxon>eudicotyledons</taxon>
        <taxon>Gunneridae</taxon>
        <taxon>Pentapetalae</taxon>
        <taxon>asterids</taxon>
        <taxon>lamiids</taxon>
        <taxon>Lamiales</taxon>
        <taxon>Oleaceae</taxon>
        <taxon>Oleeae</taxon>
        <taxon>Fraxinus</taxon>
    </lineage>
</organism>
<accession>A0AAD1ZA37</accession>
<evidence type="ECO:0000313" key="2">
    <source>
        <dbReference type="EMBL" id="CAI9765833.1"/>
    </source>
</evidence>
<gene>
    <name evidence="2" type="ORF">FPE_LOCUS13263</name>
</gene>
<dbReference type="PANTHER" id="PTHR34366:SF2">
    <property type="entry name" value="OS07G0289901 PROTEIN"/>
    <property type="match status" value="1"/>
</dbReference>
<evidence type="ECO:0000313" key="3">
    <source>
        <dbReference type="Proteomes" id="UP000834106"/>
    </source>
</evidence>
<dbReference type="EMBL" id="OU503043">
    <property type="protein sequence ID" value="CAI9765833.1"/>
    <property type="molecule type" value="Genomic_DNA"/>
</dbReference>
<protein>
    <recommendedName>
        <fullName evidence="1">DUF7731 domain-containing protein</fullName>
    </recommendedName>
</protein>